<gene>
    <name evidence="3" type="ORF">GCM10017584_01860</name>
</gene>
<comment type="caution">
    <text evidence="3">The sequence shown here is derived from an EMBL/GenBank/DDBJ whole genome shotgun (WGS) entry which is preliminary data.</text>
</comment>
<dbReference type="EMBL" id="BSEN01000001">
    <property type="protein sequence ID" value="GLJ74613.1"/>
    <property type="molecule type" value="Genomic_DNA"/>
</dbReference>
<dbReference type="RefSeq" id="WP_271175316.1">
    <property type="nucleotide sequence ID" value="NZ_BAAAJO010000001.1"/>
</dbReference>
<dbReference type="Proteomes" id="UP001142372">
    <property type="component" value="Unassembled WGS sequence"/>
</dbReference>
<dbReference type="InterPro" id="IPR005182">
    <property type="entry name" value="YdbS-like_PH"/>
</dbReference>
<evidence type="ECO:0000259" key="2">
    <source>
        <dbReference type="Pfam" id="PF03703"/>
    </source>
</evidence>
<accession>A0A9W6H715</accession>
<dbReference type="AlphaFoldDB" id="A0A9W6H715"/>
<feature type="transmembrane region" description="Helical" evidence="1">
    <location>
        <begin position="54"/>
        <end position="74"/>
    </location>
</feature>
<dbReference type="PANTHER" id="PTHR34473">
    <property type="entry name" value="UPF0699 TRANSMEMBRANE PROTEIN YDBS"/>
    <property type="match status" value="1"/>
</dbReference>
<reference evidence="3" key="1">
    <citation type="journal article" date="2014" name="Int. J. Syst. Evol. Microbiol.">
        <title>Complete genome sequence of Corynebacterium casei LMG S-19264T (=DSM 44701T), isolated from a smear-ripened cheese.</title>
        <authorList>
            <consortium name="US DOE Joint Genome Institute (JGI-PGF)"/>
            <person name="Walter F."/>
            <person name="Albersmeier A."/>
            <person name="Kalinowski J."/>
            <person name="Ruckert C."/>
        </authorList>
    </citation>
    <scope>NUCLEOTIDE SEQUENCE</scope>
    <source>
        <strain evidence="3">VKM Ac-1401</strain>
    </source>
</reference>
<organism evidence="3 4">
    <name type="scientific">Leifsonia poae</name>
    <dbReference type="NCBI Taxonomy" id="110933"/>
    <lineage>
        <taxon>Bacteria</taxon>
        <taxon>Bacillati</taxon>
        <taxon>Actinomycetota</taxon>
        <taxon>Actinomycetes</taxon>
        <taxon>Micrococcales</taxon>
        <taxon>Microbacteriaceae</taxon>
        <taxon>Leifsonia</taxon>
    </lineage>
</organism>
<name>A0A9W6H715_9MICO</name>
<dbReference type="Pfam" id="PF03703">
    <property type="entry name" value="bPH_2"/>
    <property type="match status" value="1"/>
</dbReference>
<sequence length="170" mass="18738">MSIVVGDIAAMVKEPSGRPSERAVRFWAWDAAVGWTFFAALQLLWMLLADAWTQPLHLAGLALTVVAAVVHVAVMPRWRYRVHRWEITDDAIFVRSGWFTQETRVAPIARLQTVDSRRGFLMRLMGLTSVTITTASSAGALTIHALDDDVAREVVAVLAEVAQHSEGDAT</sequence>
<proteinExistence type="predicted"/>
<protein>
    <submittedName>
        <fullName evidence="3">Membrane protein</fullName>
    </submittedName>
</protein>
<keyword evidence="1" id="KW-1133">Transmembrane helix</keyword>
<feature type="domain" description="YdbS-like PH" evidence="2">
    <location>
        <begin position="80"/>
        <end position="155"/>
    </location>
</feature>
<feature type="transmembrane region" description="Helical" evidence="1">
    <location>
        <begin position="26"/>
        <end position="48"/>
    </location>
</feature>
<reference evidence="3" key="2">
    <citation type="submission" date="2023-01" db="EMBL/GenBank/DDBJ databases">
        <authorList>
            <person name="Sun Q."/>
            <person name="Evtushenko L."/>
        </authorList>
    </citation>
    <scope>NUCLEOTIDE SEQUENCE</scope>
    <source>
        <strain evidence="3">VKM Ac-1401</strain>
    </source>
</reference>
<evidence type="ECO:0000256" key="1">
    <source>
        <dbReference type="SAM" id="Phobius"/>
    </source>
</evidence>
<dbReference type="PANTHER" id="PTHR34473:SF3">
    <property type="entry name" value="TRANSMEMBRANE PROTEIN-RELATED"/>
    <property type="match status" value="1"/>
</dbReference>
<keyword evidence="1" id="KW-0812">Transmembrane</keyword>
<keyword evidence="4" id="KW-1185">Reference proteome</keyword>
<keyword evidence="1" id="KW-0472">Membrane</keyword>
<evidence type="ECO:0000313" key="3">
    <source>
        <dbReference type="EMBL" id="GLJ74613.1"/>
    </source>
</evidence>
<evidence type="ECO:0000313" key="4">
    <source>
        <dbReference type="Proteomes" id="UP001142372"/>
    </source>
</evidence>